<evidence type="ECO:0000256" key="1">
    <source>
        <dbReference type="SAM" id="Phobius"/>
    </source>
</evidence>
<feature type="transmembrane region" description="Helical" evidence="1">
    <location>
        <begin position="67"/>
        <end position="86"/>
    </location>
</feature>
<keyword evidence="1" id="KW-0812">Transmembrane</keyword>
<feature type="transmembrane region" description="Helical" evidence="1">
    <location>
        <begin position="186"/>
        <end position="206"/>
    </location>
</feature>
<dbReference type="AlphaFoldDB" id="A0AAE3UCZ5"/>
<feature type="transmembrane region" description="Helical" evidence="1">
    <location>
        <begin position="120"/>
        <end position="139"/>
    </location>
</feature>
<dbReference type="EMBL" id="JASJOU010000002">
    <property type="protein sequence ID" value="MDJ1500655.1"/>
    <property type="molecule type" value="Genomic_DNA"/>
</dbReference>
<dbReference type="RefSeq" id="WP_314510179.1">
    <property type="nucleotide sequence ID" value="NZ_JASJOU010000002.1"/>
</dbReference>
<dbReference type="Proteomes" id="UP001232063">
    <property type="component" value="Unassembled WGS sequence"/>
</dbReference>
<protein>
    <submittedName>
        <fullName evidence="2">Uncharacterized protein</fullName>
    </submittedName>
</protein>
<name>A0AAE3UCZ5_9BACT</name>
<feature type="transmembrane region" description="Helical" evidence="1">
    <location>
        <begin position="27"/>
        <end position="47"/>
    </location>
</feature>
<organism evidence="2 3">
    <name type="scientific">Xanthocytophaga agilis</name>
    <dbReference type="NCBI Taxonomy" id="3048010"/>
    <lineage>
        <taxon>Bacteria</taxon>
        <taxon>Pseudomonadati</taxon>
        <taxon>Bacteroidota</taxon>
        <taxon>Cytophagia</taxon>
        <taxon>Cytophagales</taxon>
        <taxon>Rhodocytophagaceae</taxon>
        <taxon>Xanthocytophaga</taxon>
    </lineage>
</organism>
<comment type="caution">
    <text evidence="2">The sequence shown here is derived from an EMBL/GenBank/DDBJ whole genome shotgun (WGS) entry which is preliminary data.</text>
</comment>
<sequence length="266" mass="31621">MEETTLTETQPKTEKKPIIDFEFLSKAVPILVSIILLIGILKVHIYYKAFNLPILDYMDVSEVFTYFIHDLYVSIWFLLMIPFYFFRVLDHGLDKHFEERMENLSKRPFLLRTAYYTRNSVIATFFLTGIALSAFSIYLRDHINKAVHPISLLILSTLMLFLLEFLKEVKIRLMKYNVPFGRTTYWFTWGLCIGLYLLFSNTYSLIQHTKLGRYKYVTITLDDKEVKGSITQYYIGKSKDYVFWYNTTDSSTTVYKMDDIKQIRYK</sequence>
<keyword evidence="1" id="KW-1133">Transmembrane helix</keyword>
<evidence type="ECO:0000313" key="2">
    <source>
        <dbReference type="EMBL" id="MDJ1500655.1"/>
    </source>
</evidence>
<accession>A0AAE3UCZ5</accession>
<gene>
    <name evidence="2" type="ORF">QNI22_08360</name>
</gene>
<feature type="transmembrane region" description="Helical" evidence="1">
    <location>
        <begin position="146"/>
        <end position="166"/>
    </location>
</feature>
<keyword evidence="1" id="KW-0472">Membrane</keyword>
<proteinExistence type="predicted"/>
<reference evidence="2" key="1">
    <citation type="submission" date="2023-05" db="EMBL/GenBank/DDBJ databases">
        <authorList>
            <person name="Zhang X."/>
        </authorList>
    </citation>
    <scope>NUCLEOTIDE SEQUENCE</scope>
    <source>
        <strain evidence="2">BD1B2-1</strain>
    </source>
</reference>
<keyword evidence="3" id="KW-1185">Reference proteome</keyword>
<evidence type="ECO:0000313" key="3">
    <source>
        <dbReference type="Proteomes" id="UP001232063"/>
    </source>
</evidence>